<gene>
    <name evidence="1" type="ORF">Mgra_00006642</name>
</gene>
<comment type="caution">
    <text evidence="1">The sequence shown here is derived from an EMBL/GenBank/DDBJ whole genome shotgun (WGS) entry which is preliminary data.</text>
</comment>
<dbReference type="EMBL" id="JABEBT010000067">
    <property type="protein sequence ID" value="KAF7633904.1"/>
    <property type="molecule type" value="Genomic_DNA"/>
</dbReference>
<dbReference type="AlphaFoldDB" id="A0A8S9ZLA1"/>
<reference evidence="1" key="1">
    <citation type="journal article" date="2020" name="Ecol. Evol.">
        <title>Genome structure and content of the rice root-knot nematode (Meloidogyne graminicola).</title>
        <authorList>
            <person name="Phan N.T."/>
            <person name="Danchin E.G.J."/>
            <person name="Klopp C."/>
            <person name="Perfus-Barbeoch L."/>
            <person name="Kozlowski D.K."/>
            <person name="Koutsovoulos G.D."/>
            <person name="Lopez-Roques C."/>
            <person name="Bouchez O."/>
            <person name="Zahm M."/>
            <person name="Besnard G."/>
            <person name="Bellafiore S."/>
        </authorList>
    </citation>
    <scope>NUCLEOTIDE SEQUENCE</scope>
    <source>
        <strain evidence="1">VN-18</strain>
    </source>
</reference>
<protein>
    <submittedName>
        <fullName evidence="1">Uncharacterized protein</fullName>
    </submittedName>
</protein>
<dbReference type="OrthoDB" id="5857882at2759"/>
<keyword evidence="2" id="KW-1185">Reference proteome</keyword>
<organism evidence="1 2">
    <name type="scientific">Meloidogyne graminicola</name>
    <dbReference type="NCBI Taxonomy" id="189291"/>
    <lineage>
        <taxon>Eukaryota</taxon>
        <taxon>Metazoa</taxon>
        <taxon>Ecdysozoa</taxon>
        <taxon>Nematoda</taxon>
        <taxon>Chromadorea</taxon>
        <taxon>Rhabditida</taxon>
        <taxon>Tylenchina</taxon>
        <taxon>Tylenchomorpha</taxon>
        <taxon>Tylenchoidea</taxon>
        <taxon>Meloidogynidae</taxon>
        <taxon>Meloidogyninae</taxon>
        <taxon>Meloidogyne</taxon>
    </lineage>
</organism>
<sequence length="172" mass="19823">MISIGYTDKYEPKYEALPPKLHDMMLPDVNNELFRNIGIREEKEHLSKGEFSSPYFPVVGTIYGPNNRLFICLTCRDFDDHDAPVVNVWFVVDSGSGSTFINEKTMKALAGSDKIYGYMRIAIQDPHFNLECWESHSHFKDANVLGMDDLNKLKVTIEGMNWKNKSFRLARH</sequence>
<evidence type="ECO:0000313" key="1">
    <source>
        <dbReference type="EMBL" id="KAF7633904.1"/>
    </source>
</evidence>
<name>A0A8S9ZLA1_9BILA</name>
<evidence type="ECO:0000313" key="2">
    <source>
        <dbReference type="Proteomes" id="UP000605970"/>
    </source>
</evidence>
<proteinExistence type="predicted"/>
<dbReference type="Proteomes" id="UP000605970">
    <property type="component" value="Unassembled WGS sequence"/>
</dbReference>
<accession>A0A8S9ZLA1</accession>